<evidence type="ECO:0000256" key="1">
    <source>
        <dbReference type="SAM" id="Phobius"/>
    </source>
</evidence>
<name>A0ABW1V6N6_9BACL</name>
<dbReference type="EMBL" id="JBHSTE010000003">
    <property type="protein sequence ID" value="MFC6333071.1"/>
    <property type="molecule type" value="Genomic_DNA"/>
</dbReference>
<dbReference type="RefSeq" id="WP_379234146.1">
    <property type="nucleotide sequence ID" value="NZ_JBHSTE010000003.1"/>
</dbReference>
<evidence type="ECO:0000313" key="2">
    <source>
        <dbReference type="EMBL" id="MFC6333071.1"/>
    </source>
</evidence>
<reference evidence="3" key="1">
    <citation type="journal article" date="2019" name="Int. J. Syst. Evol. Microbiol.">
        <title>The Global Catalogue of Microorganisms (GCM) 10K type strain sequencing project: providing services to taxonomists for standard genome sequencing and annotation.</title>
        <authorList>
            <consortium name="The Broad Institute Genomics Platform"/>
            <consortium name="The Broad Institute Genome Sequencing Center for Infectious Disease"/>
            <person name="Wu L."/>
            <person name="Ma J."/>
        </authorList>
    </citation>
    <scope>NUCLEOTIDE SEQUENCE [LARGE SCALE GENOMIC DNA]</scope>
    <source>
        <strain evidence="3">PCU 280</strain>
    </source>
</reference>
<keyword evidence="1" id="KW-0812">Transmembrane</keyword>
<sequence>MKDLQYVIYAAILGIVSFFTGEIVTFIMLGIILMALSNMLKVQKEILKKLENQSIQNDQKEE</sequence>
<dbReference type="Proteomes" id="UP001596233">
    <property type="component" value="Unassembled WGS sequence"/>
</dbReference>
<accession>A0ABW1V6N6</accession>
<feature type="transmembrane region" description="Helical" evidence="1">
    <location>
        <begin position="6"/>
        <end position="36"/>
    </location>
</feature>
<keyword evidence="1" id="KW-0472">Membrane</keyword>
<keyword evidence="3" id="KW-1185">Reference proteome</keyword>
<comment type="caution">
    <text evidence="2">The sequence shown here is derived from an EMBL/GenBank/DDBJ whole genome shotgun (WGS) entry which is preliminary data.</text>
</comment>
<gene>
    <name evidence="2" type="ORF">ACFP56_10585</name>
</gene>
<evidence type="ECO:0000313" key="3">
    <source>
        <dbReference type="Proteomes" id="UP001596233"/>
    </source>
</evidence>
<organism evidence="2 3">
    <name type="scientific">Paenibacillus septentrionalis</name>
    <dbReference type="NCBI Taxonomy" id="429342"/>
    <lineage>
        <taxon>Bacteria</taxon>
        <taxon>Bacillati</taxon>
        <taxon>Bacillota</taxon>
        <taxon>Bacilli</taxon>
        <taxon>Bacillales</taxon>
        <taxon>Paenibacillaceae</taxon>
        <taxon>Paenibacillus</taxon>
    </lineage>
</organism>
<protein>
    <submittedName>
        <fullName evidence="2">Uncharacterized protein</fullName>
    </submittedName>
</protein>
<proteinExistence type="predicted"/>
<keyword evidence="1" id="KW-1133">Transmembrane helix</keyword>